<dbReference type="HOGENOM" id="CLU_019899_0_0_1"/>
<sequence length="642" mass="69163">MAYAIDHPSPATIILITGDRDFAYAVSLLRRRRYNVVLICHAYPGPHRSLLWQVGQRVDWNTEILGLKTGAVAVRRWRASSISSQSSSLVGSARSEPTTPSSPRHSFTSRKSASPATTIVSLASSEEASCTSPPTSPEIDTMELAKLDERALQPTSKDICAVLSNVRPLKALRDAFQPMPLVYPSPRILPTRTTSAMAAVGPCSLSTDALSCQAVVRRSGSLGMTTSRIDPSCFKPLVRTLRAMQDMGVARPLRTHLGLVMPLGDKEVYAKAGVRHFKQYICKAEAADLVDVGGAGPDAWVALKETSRVHYRAPKSTQESSVLPSDTESFSDRLPSPLPANVHVPELPPSAFRPLVRLLRALKQTGDPRPRRSLVSMNLVLQDPDVFRKAGVAWFEEYSAAAEAAGVVEMGGQADAWIALAEPEHASVSPVDGHRGPAATTPLVAAALCSESQSAQHAASGMASTQFSPLLKVLRGRSSMGLANLSENNLVRSVLDEDPWALRKAGVFCASEYMKLAKEAGIVEVTGSGKVYLAAAYGVDDIESGKRPTDPTSTLPLQSTDIAPYGHVFAPLIDALLHYKNAGYPRPTRSEVNVRMLAIDPQLYRRVRMARFKDYSLAAYDAGIVKLGGADGDTWIALANAY</sequence>
<dbReference type="KEGG" id="scm:SCHCO_02481887"/>
<accession>D8PWG5</accession>
<dbReference type="AlphaFoldDB" id="D8PWG5"/>
<reference evidence="3 4" key="1">
    <citation type="journal article" date="2010" name="Nat. Biotechnol.">
        <title>Genome sequence of the model mushroom Schizophyllum commune.</title>
        <authorList>
            <person name="Ohm R.A."/>
            <person name="de Jong J.F."/>
            <person name="Lugones L.G."/>
            <person name="Aerts A."/>
            <person name="Kothe E."/>
            <person name="Stajich J.E."/>
            <person name="de Vries R.P."/>
            <person name="Record E."/>
            <person name="Levasseur A."/>
            <person name="Baker S.E."/>
            <person name="Bartholomew K.A."/>
            <person name="Coutinho P.M."/>
            <person name="Erdmann S."/>
            <person name="Fowler T.J."/>
            <person name="Gathman A.C."/>
            <person name="Lombard V."/>
            <person name="Henrissat B."/>
            <person name="Knabe N."/>
            <person name="Kuees U."/>
            <person name="Lilly W.W."/>
            <person name="Lindquist E."/>
            <person name="Lucas S."/>
            <person name="Magnuson J.K."/>
            <person name="Piumi F."/>
            <person name="Raudaskoski M."/>
            <person name="Salamov A."/>
            <person name="Schmutz J."/>
            <person name="Schwarze F.W.M.R."/>
            <person name="vanKuyk P.A."/>
            <person name="Horton J.S."/>
            <person name="Grigoriev I.V."/>
            <person name="Woesten H.A.B."/>
        </authorList>
    </citation>
    <scope>NUCLEOTIDE SEQUENCE [LARGE SCALE GENOMIC DNA]</scope>
    <source>
        <strain evidence="4">H4-8 / FGSC 9210</strain>
    </source>
</reference>
<feature type="domain" description="NYN" evidence="2">
    <location>
        <begin position="4"/>
        <end position="40"/>
    </location>
</feature>
<gene>
    <name evidence="3" type="ORF">SCHCODRAFT_105541</name>
</gene>
<name>D8PWG5_SCHCM</name>
<evidence type="ECO:0000313" key="4">
    <source>
        <dbReference type="Proteomes" id="UP000007431"/>
    </source>
</evidence>
<keyword evidence="4" id="KW-1185">Reference proteome</keyword>
<dbReference type="GeneID" id="9597369"/>
<evidence type="ECO:0000313" key="3">
    <source>
        <dbReference type="EMBL" id="EFJ01037.1"/>
    </source>
</evidence>
<evidence type="ECO:0000256" key="1">
    <source>
        <dbReference type="SAM" id="MobiDB-lite"/>
    </source>
</evidence>
<evidence type="ECO:0000259" key="2">
    <source>
        <dbReference type="Pfam" id="PF01936"/>
    </source>
</evidence>
<dbReference type="Proteomes" id="UP000007431">
    <property type="component" value="Unassembled WGS sequence"/>
</dbReference>
<dbReference type="InParanoid" id="D8PWG5"/>
<proteinExistence type="predicted"/>
<dbReference type="VEuPathDB" id="FungiDB:SCHCODRAFT_02481887"/>
<organism evidence="4">
    <name type="scientific">Schizophyllum commune (strain H4-8 / FGSC 9210)</name>
    <name type="common">Split gill fungus</name>
    <dbReference type="NCBI Taxonomy" id="578458"/>
    <lineage>
        <taxon>Eukaryota</taxon>
        <taxon>Fungi</taxon>
        <taxon>Dikarya</taxon>
        <taxon>Basidiomycota</taxon>
        <taxon>Agaricomycotina</taxon>
        <taxon>Agaricomycetes</taxon>
        <taxon>Agaricomycetidae</taxon>
        <taxon>Agaricales</taxon>
        <taxon>Schizophyllaceae</taxon>
        <taxon>Schizophyllum</taxon>
    </lineage>
</organism>
<dbReference type="OrthoDB" id="549353at2759"/>
<feature type="region of interest" description="Disordered" evidence="1">
    <location>
        <begin position="88"/>
        <end position="115"/>
    </location>
</feature>
<feature type="compositionally biased region" description="Polar residues" evidence="1">
    <location>
        <begin position="96"/>
        <end position="115"/>
    </location>
</feature>
<dbReference type="EMBL" id="GL377303">
    <property type="protein sequence ID" value="EFJ01037.1"/>
    <property type="molecule type" value="Genomic_DNA"/>
</dbReference>
<dbReference type="GO" id="GO:0004540">
    <property type="term" value="F:RNA nuclease activity"/>
    <property type="evidence" value="ECO:0007669"/>
    <property type="project" value="InterPro"/>
</dbReference>
<feature type="non-terminal residue" evidence="3">
    <location>
        <position position="642"/>
    </location>
</feature>
<dbReference type="InterPro" id="IPR021139">
    <property type="entry name" value="NYN"/>
</dbReference>
<dbReference type="RefSeq" id="XP_003035939.1">
    <property type="nucleotide sequence ID" value="XM_003035893.1"/>
</dbReference>
<dbReference type="OMA" id="DAENCTP"/>
<dbReference type="Pfam" id="PF01936">
    <property type="entry name" value="NYN"/>
    <property type="match status" value="1"/>
</dbReference>
<protein>
    <recommendedName>
        <fullName evidence="2">NYN domain-containing protein</fullName>
    </recommendedName>
</protein>